<feature type="transmembrane region" description="Helical" evidence="1">
    <location>
        <begin position="65"/>
        <end position="81"/>
    </location>
</feature>
<gene>
    <name evidence="2" type="ORF">SAMN05421734_101379</name>
</gene>
<name>A0A1G6GQ16_9BACI</name>
<dbReference type="Proteomes" id="UP000242949">
    <property type="component" value="Unassembled WGS sequence"/>
</dbReference>
<dbReference type="AlphaFoldDB" id="A0A1G6GQ16"/>
<keyword evidence="1" id="KW-0472">Membrane</keyword>
<keyword evidence="1" id="KW-0812">Transmembrane</keyword>
<proteinExistence type="predicted"/>
<protein>
    <recommendedName>
        <fullName evidence="4">DUF3784 domain-containing protein</fullName>
    </recommendedName>
</protein>
<evidence type="ECO:0000313" key="2">
    <source>
        <dbReference type="EMBL" id="SDB84048.1"/>
    </source>
</evidence>
<feature type="transmembrane region" description="Helical" evidence="1">
    <location>
        <begin position="40"/>
        <end position="59"/>
    </location>
</feature>
<keyword evidence="1" id="KW-1133">Transmembrane helix</keyword>
<evidence type="ECO:0000313" key="3">
    <source>
        <dbReference type="Proteomes" id="UP000242949"/>
    </source>
</evidence>
<evidence type="ECO:0008006" key="4">
    <source>
        <dbReference type="Google" id="ProtNLM"/>
    </source>
</evidence>
<evidence type="ECO:0000256" key="1">
    <source>
        <dbReference type="SAM" id="Phobius"/>
    </source>
</evidence>
<accession>A0A1G6GQ16</accession>
<reference evidence="3" key="1">
    <citation type="submission" date="2016-09" db="EMBL/GenBank/DDBJ databases">
        <authorList>
            <person name="Varghese N."/>
            <person name="Submissions S."/>
        </authorList>
    </citation>
    <scope>NUCLEOTIDE SEQUENCE [LARGE SCALE GENOMIC DNA]</scope>
    <source>
        <strain evidence="3">S5</strain>
    </source>
</reference>
<organism evidence="2 3">
    <name type="scientific">Pelagirhabdus alkalitolerans</name>
    <dbReference type="NCBI Taxonomy" id="1612202"/>
    <lineage>
        <taxon>Bacteria</taxon>
        <taxon>Bacillati</taxon>
        <taxon>Bacillota</taxon>
        <taxon>Bacilli</taxon>
        <taxon>Bacillales</taxon>
        <taxon>Bacillaceae</taxon>
        <taxon>Pelagirhabdus</taxon>
    </lineage>
</organism>
<sequence>MFGVGYIYYKGSGQILLQHIIKDLSSEDALTFQKKMAKGFFILGSIIIVMYIVELTDILDRDVFATIYILLAVPPIIYLFNTRKNQDKEKS</sequence>
<dbReference type="EMBL" id="FMYI01000001">
    <property type="protein sequence ID" value="SDB84048.1"/>
    <property type="molecule type" value="Genomic_DNA"/>
</dbReference>
<keyword evidence="3" id="KW-1185">Reference proteome</keyword>
<dbReference type="RefSeq" id="WP_090792400.1">
    <property type="nucleotide sequence ID" value="NZ_FMYI01000001.1"/>
</dbReference>